<dbReference type="AlphaFoldDB" id="A0A251RNI7"/>
<sequence length="66" mass="7581">MHVLIHLPSPLICHTEQNTDDGEREPCLREREVERCESRHRKREPTIDDYEGDDGGSVFGDGGDFK</sequence>
<dbReference type="Proteomes" id="UP000215914">
    <property type="component" value="Chromosome 17"/>
</dbReference>
<dbReference type="EMBL" id="CM007906">
    <property type="protein sequence ID" value="OTF85771.1"/>
    <property type="molecule type" value="Genomic_DNA"/>
</dbReference>
<evidence type="ECO:0000256" key="1">
    <source>
        <dbReference type="SAM" id="MobiDB-lite"/>
    </source>
</evidence>
<gene>
    <name evidence="2" type="ORF">HannXRQ_Chr17g0543541</name>
</gene>
<protein>
    <submittedName>
        <fullName evidence="2">Uncharacterized protein</fullName>
    </submittedName>
</protein>
<name>A0A251RNI7_HELAN</name>
<feature type="region of interest" description="Disordered" evidence="1">
    <location>
        <begin position="38"/>
        <end position="66"/>
    </location>
</feature>
<evidence type="ECO:0000313" key="3">
    <source>
        <dbReference type="Proteomes" id="UP000215914"/>
    </source>
</evidence>
<organism evidence="2 3">
    <name type="scientific">Helianthus annuus</name>
    <name type="common">Common sunflower</name>
    <dbReference type="NCBI Taxonomy" id="4232"/>
    <lineage>
        <taxon>Eukaryota</taxon>
        <taxon>Viridiplantae</taxon>
        <taxon>Streptophyta</taxon>
        <taxon>Embryophyta</taxon>
        <taxon>Tracheophyta</taxon>
        <taxon>Spermatophyta</taxon>
        <taxon>Magnoliopsida</taxon>
        <taxon>eudicotyledons</taxon>
        <taxon>Gunneridae</taxon>
        <taxon>Pentapetalae</taxon>
        <taxon>asterids</taxon>
        <taxon>campanulids</taxon>
        <taxon>Asterales</taxon>
        <taxon>Asteraceae</taxon>
        <taxon>Asteroideae</taxon>
        <taxon>Heliantheae alliance</taxon>
        <taxon>Heliantheae</taxon>
        <taxon>Helianthus</taxon>
    </lineage>
</organism>
<accession>A0A251RNI7</accession>
<keyword evidence="3" id="KW-1185">Reference proteome</keyword>
<feature type="compositionally biased region" description="Gly residues" evidence="1">
    <location>
        <begin position="55"/>
        <end position="66"/>
    </location>
</feature>
<dbReference type="InParanoid" id="A0A251RNI7"/>
<reference evidence="3" key="1">
    <citation type="journal article" date="2017" name="Nature">
        <title>The sunflower genome provides insights into oil metabolism, flowering and Asterid evolution.</title>
        <authorList>
            <person name="Badouin H."/>
            <person name="Gouzy J."/>
            <person name="Grassa C.J."/>
            <person name="Murat F."/>
            <person name="Staton S.E."/>
            <person name="Cottret L."/>
            <person name="Lelandais-Briere C."/>
            <person name="Owens G.L."/>
            <person name="Carrere S."/>
            <person name="Mayjonade B."/>
            <person name="Legrand L."/>
            <person name="Gill N."/>
            <person name="Kane N.C."/>
            <person name="Bowers J.E."/>
            <person name="Hubner S."/>
            <person name="Bellec A."/>
            <person name="Berard A."/>
            <person name="Berges H."/>
            <person name="Blanchet N."/>
            <person name="Boniface M.C."/>
            <person name="Brunel D."/>
            <person name="Catrice O."/>
            <person name="Chaidir N."/>
            <person name="Claudel C."/>
            <person name="Donnadieu C."/>
            <person name="Faraut T."/>
            <person name="Fievet G."/>
            <person name="Helmstetter N."/>
            <person name="King M."/>
            <person name="Knapp S.J."/>
            <person name="Lai Z."/>
            <person name="Le Paslier M.C."/>
            <person name="Lippi Y."/>
            <person name="Lorenzon L."/>
            <person name="Mandel J.R."/>
            <person name="Marage G."/>
            <person name="Marchand G."/>
            <person name="Marquand E."/>
            <person name="Bret-Mestries E."/>
            <person name="Morien E."/>
            <person name="Nambeesan S."/>
            <person name="Nguyen T."/>
            <person name="Pegot-Espagnet P."/>
            <person name="Pouilly N."/>
            <person name="Raftis F."/>
            <person name="Sallet E."/>
            <person name="Schiex T."/>
            <person name="Thomas J."/>
            <person name="Vandecasteele C."/>
            <person name="Vares D."/>
            <person name="Vear F."/>
            <person name="Vautrin S."/>
            <person name="Crespi M."/>
            <person name="Mangin B."/>
            <person name="Burke J.M."/>
            <person name="Salse J."/>
            <person name="Munos S."/>
            <person name="Vincourt P."/>
            <person name="Rieseberg L.H."/>
            <person name="Langlade N.B."/>
        </authorList>
    </citation>
    <scope>NUCLEOTIDE SEQUENCE [LARGE SCALE GENOMIC DNA]</scope>
    <source>
        <strain evidence="3">cv. SF193</strain>
    </source>
</reference>
<proteinExistence type="predicted"/>
<evidence type="ECO:0000313" key="2">
    <source>
        <dbReference type="EMBL" id="OTF85771.1"/>
    </source>
</evidence>